<comment type="caution">
    <text evidence="5">The sequence shown here is derived from an EMBL/GenBank/DDBJ whole genome shotgun (WGS) entry which is preliminary data.</text>
</comment>
<evidence type="ECO:0000256" key="3">
    <source>
        <dbReference type="SAM" id="MobiDB-lite"/>
    </source>
</evidence>
<dbReference type="Gene3D" id="1.25.10.10">
    <property type="entry name" value="Leucine-rich Repeat Variant"/>
    <property type="match status" value="2"/>
</dbReference>
<protein>
    <submittedName>
        <fullName evidence="5">Target of rapamycin complex 1 subunit kog1</fullName>
    </submittedName>
</protein>
<feature type="region of interest" description="Disordered" evidence="3">
    <location>
        <begin position="1"/>
        <end position="21"/>
    </location>
</feature>
<dbReference type="GO" id="GO:0009267">
    <property type="term" value="P:cellular response to starvation"/>
    <property type="evidence" value="ECO:0007669"/>
    <property type="project" value="TreeGrafter"/>
</dbReference>
<sequence>MHPATPEAELPLSPNISANEPQPLNHALAELSLDITEFDDLDEAKSKRGCQTHMESRADFHTNPRSLALANMQLNSWRLSNRIHTVDMLMVVCVDLHSKKYQSGHQHRQAILEAWTDLSQTTSSAEKSAALGSSLVKQFAQQLLADIGSKPLIDCDEFRLERHCLEARIKAHDQRMLFYYNGHGVPCPTSDGSFWVFRKHPYGARHLGHSHFTPIAPTTLSSYIGSPGLFIWDCSQAAAIVHGFDRITNLRNIEIARVRSLIKAANISLPSEKLTNEHIAAICTRVAALATAQASIPSRDNLVTSTGLSINPELIKLTLQPSMYHEDIHFAACQKHQMLPTNPELPADLFTACLTTPVEAAVRFWIQRNPHISKVTLDMCGKIPGNLNERNTPLGELNWIITTICDTIAWCLLPRELFCKLFRQDAVVATLYRNYLLADRIMRHYGVQPLCSPSIPATHNHTLWDSLDYEIDVCLQQLPRLLEEAEWDKQRKNKMRRDEEERRLRANRRQKRMSFCSSSSDITSVLENINPLKLSGTPKIKLEIAKTFNTWKSRDRPNIEIYNKPDDSRSDSSSDSDGANNIDRWQYRYKRNAGYIASMFFVNQLNAFDIWLQHTAVTISQYTLTSSCVDFPPSLSTNILECLEQPQQLPIVLQLLLSQKYRLGALMLLYRFISLGPWAVDLALHVGFFPYMIRLLASRTVEIQELVILIWARLIAVDPSLSEDLLKGSGIDSFIAYLSRNAQVKPLEVDEKSRLTDSIVAAATFVLTMTCRHNSEAQKAMQEKYLLHNLLAYLAQPDSGTCEKTTSQVWIIMCLAELWKLNYIIKGQAITFASWVAQNMELTRNSDNPSLSPRINIKNSFQKLYMEMVNDGSSTSSLAVFDAQDLLIQMAFHRVPSVRTAAIYAMGTLVEELTQLGDGPGVLTIVRKTERQIYAILLQATADGSPMVRCEVARVISSAVFASYMPQAIEAVSRTVSEELREHWRTPATTASANDAMQDLITKLWKAMLKLSTDAHPDVSLFAQETCDKLFQCYAHSQQFFANEPSLDQALHKLELAGGQQPILKLGSATSIGDALLGHPPTASSHSNAPSINNSRNSVA</sequence>
<evidence type="ECO:0000256" key="2">
    <source>
        <dbReference type="ARBA" id="ARBA00022737"/>
    </source>
</evidence>
<dbReference type="Proteomes" id="UP001139887">
    <property type="component" value="Unassembled WGS sequence"/>
</dbReference>
<dbReference type="AlphaFoldDB" id="A0A9W8I8C7"/>
<dbReference type="InterPro" id="IPR011989">
    <property type="entry name" value="ARM-like"/>
</dbReference>
<feature type="region of interest" description="Disordered" evidence="3">
    <location>
        <begin position="1077"/>
        <end position="1100"/>
    </location>
</feature>
<feature type="domain" description="Raptor N-terminal CASPase-like" evidence="4">
    <location>
        <begin position="82"/>
        <end position="245"/>
    </location>
</feature>
<dbReference type="SUPFAM" id="SSF48371">
    <property type="entry name" value="ARM repeat"/>
    <property type="match status" value="1"/>
</dbReference>
<dbReference type="PRINTS" id="PR01547">
    <property type="entry name" value="YEAST176DUF"/>
</dbReference>
<gene>
    <name evidence="5" type="primary">KOG1_1</name>
    <name evidence="5" type="ORF">IWW36_001792</name>
</gene>
<reference evidence="5" key="1">
    <citation type="submission" date="2022-07" db="EMBL/GenBank/DDBJ databases">
        <title>Phylogenomic reconstructions and comparative analyses of Kickxellomycotina fungi.</title>
        <authorList>
            <person name="Reynolds N.K."/>
            <person name="Stajich J.E."/>
            <person name="Barry K."/>
            <person name="Grigoriev I.V."/>
            <person name="Crous P."/>
            <person name="Smith M.E."/>
        </authorList>
    </citation>
    <scope>NUCLEOTIDE SEQUENCE</scope>
    <source>
        <strain evidence="5">NRRL 1566</strain>
    </source>
</reference>
<dbReference type="PANTHER" id="PTHR12848:SF16">
    <property type="entry name" value="REGULATORY-ASSOCIATED PROTEIN OF MTOR"/>
    <property type="match status" value="1"/>
</dbReference>
<dbReference type="InterPro" id="IPR004083">
    <property type="entry name" value="Raptor"/>
</dbReference>
<dbReference type="SMART" id="SM01302">
    <property type="entry name" value="Raptor_N"/>
    <property type="match status" value="1"/>
</dbReference>
<accession>A0A9W8I8C7</accession>
<keyword evidence="6" id="KW-1185">Reference proteome</keyword>
<dbReference type="EMBL" id="JANBUW010000029">
    <property type="protein sequence ID" value="KAJ2850542.1"/>
    <property type="molecule type" value="Genomic_DNA"/>
</dbReference>
<dbReference type="GO" id="GO:0005737">
    <property type="term" value="C:cytoplasm"/>
    <property type="evidence" value="ECO:0007669"/>
    <property type="project" value="TreeGrafter"/>
</dbReference>
<feature type="non-terminal residue" evidence="5">
    <location>
        <position position="1100"/>
    </location>
</feature>
<keyword evidence="1" id="KW-0853">WD repeat</keyword>
<evidence type="ECO:0000313" key="5">
    <source>
        <dbReference type="EMBL" id="KAJ2850542.1"/>
    </source>
</evidence>
<dbReference type="GO" id="GO:0010506">
    <property type="term" value="P:regulation of autophagy"/>
    <property type="evidence" value="ECO:0007669"/>
    <property type="project" value="TreeGrafter"/>
</dbReference>
<dbReference type="GO" id="GO:0031929">
    <property type="term" value="P:TOR signaling"/>
    <property type="evidence" value="ECO:0007669"/>
    <property type="project" value="InterPro"/>
</dbReference>
<evidence type="ECO:0000256" key="1">
    <source>
        <dbReference type="ARBA" id="ARBA00022574"/>
    </source>
</evidence>
<keyword evidence="2" id="KW-0677">Repeat</keyword>
<feature type="compositionally biased region" description="Polar residues" evidence="3">
    <location>
        <begin position="1082"/>
        <end position="1100"/>
    </location>
</feature>
<dbReference type="OrthoDB" id="10262360at2759"/>
<dbReference type="GO" id="GO:0030307">
    <property type="term" value="P:positive regulation of cell growth"/>
    <property type="evidence" value="ECO:0007669"/>
    <property type="project" value="TreeGrafter"/>
</dbReference>
<dbReference type="GO" id="GO:0030674">
    <property type="term" value="F:protein-macromolecule adaptor activity"/>
    <property type="evidence" value="ECO:0007669"/>
    <property type="project" value="TreeGrafter"/>
</dbReference>
<evidence type="ECO:0000313" key="6">
    <source>
        <dbReference type="Proteomes" id="UP001139887"/>
    </source>
</evidence>
<dbReference type="GO" id="GO:0031931">
    <property type="term" value="C:TORC1 complex"/>
    <property type="evidence" value="ECO:0007669"/>
    <property type="project" value="InterPro"/>
</dbReference>
<dbReference type="GO" id="GO:0071230">
    <property type="term" value="P:cellular response to amino acid stimulus"/>
    <property type="evidence" value="ECO:0007669"/>
    <property type="project" value="TreeGrafter"/>
</dbReference>
<name>A0A9W8I8C7_9FUNG</name>
<organism evidence="5 6">
    <name type="scientific">Coemansia brasiliensis</name>
    <dbReference type="NCBI Taxonomy" id="2650707"/>
    <lineage>
        <taxon>Eukaryota</taxon>
        <taxon>Fungi</taxon>
        <taxon>Fungi incertae sedis</taxon>
        <taxon>Zoopagomycota</taxon>
        <taxon>Kickxellomycotina</taxon>
        <taxon>Kickxellomycetes</taxon>
        <taxon>Kickxellales</taxon>
        <taxon>Kickxellaceae</taxon>
        <taxon>Coemansia</taxon>
    </lineage>
</organism>
<dbReference type="InterPro" id="IPR016024">
    <property type="entry name" value="ARM-type_fold"/>
</dbReference>
<proteinExistence type="predicted"/>
<evidence type="ECO:0000259" key="4">
    <source>
        <dbReference type="SMART" id="SM01302"/>
    </source>
</evidence>
<dbReference type="PANTHER" id="PTHR12848">
    <property type="entry name" value="REGULATORY-ASSOCIATED PROTEIN OF MTOR"/>
    <property type="match status" value="1"/>
</dbReference>
<dbReference type="InterPro" id="IPR029347">
    <property type="entry name" value="Raptor_N"/>
</dbReference>
<dbReference type="Pfam" id="PF14538">
    <property type="entry name" value="Raptor_N"/>
    <property type="match status" value="1"/>
</dbReference>